<dbReference type="Proteomes" id="UP000015105">
    <property type="component" value="Chromosome 5D"/>
</dbReference>
<dbReference type="Gramene" id="AET5Gv20091100.1">
    <property type="protein sequence ID" value="AET5Gv20091100.1"/>
    <property type="gene ID" value="AET5Gv20091100"/>
</dbReference>
<reference evidence="2" key="5">
    <citation type="journal article" date="2021" name="G3 (Bethesda)">
        <title>Aegilops tauschii genome assembly Aet v5.0 features greater sequence contiguity and improved annotation.</title>
        <authorList>
            <person name="Wang L."/>
            <person name="Zhu T."/>
            <person name="Rodriguez J.C."/>
            <person name="Deal K.R."/>
            <person name="Dubcovsky J."/>
            <person name="McGuire P.E."/>
            <person name="Lux T."/>
            <person name="Spannagl M."/>
            <person name="Mayer K.F.X."/>
            <person name="Baldrich P."/>
            <person name="Meyers B.C."/>
            <person name="Huo N."/>
            <person name="Gu Y.Q."/>
            <person name="Zhou H."/>
            <person name="Devos K.M."/>
            <person name="Bennetzen J.L."/>
            <person name="Unver T."/>
            <person name="Budak H."/>
            <person name="Gulick P.J."/>
            <person name="Galiba G."/>
            <person name="Kalapos B."/>
            <person name="Nelson D.R."/>
            <person name="Li P."/>
            <person name="You F.M."/>
            <person name="Luo M.C."/>
            <person name="Dvorak J."/>
        </authorList>
    </citation>
    <scope>NUCLEOTIDE SEQUENCE [LARGE SCALE GENOMIC DNA]</scope>
    <source>
        <strain evidence="2">cv. AL8/78</strain>
    </source>
</reference>
<evidence type="ECO:0000313" key="2">
    <source>
        <dbReference type="EnsemblPlants" id="AET5Gv20091100.1"/>
    </source>
</evidence>
<protein>
    <recommendedName>
        <fullName evidence="1">DUF4216 domain-containing protein</fullName>
    </recommendedName>
</protein>
<reference evidence="3" key="2">
    <citation type="journal article" date="2017" name="Nat. Plants">
        <title>The Aegilops tauschii genome reveals multiple impacts of transposons.</title>
        <authorList>
            <person name="Zhao G."/>
            <person name="Zou C."/>
            <person name="Li K."/>
            <person name="Wang K."/>
            <person name="Li T."/>
            <person name="Gao L."/>
            <person name="Zhang X."/>
            <person name="Wang H."/>
            <person name="Yang Z."/>
            <person name="Liu X."/>
            <person name="Jiang W."/>
            <person name="Mao L."/>
            <person name="Kong X."/>
            <person name="Jiao Y."/>
            <person name="Jia J."/>
        </authorList>
    </citation>
    <scope>NUCLEOTIDE SEQUENCE [LARGE SCALE GENOMIC DNA]</scope>
    <source>
        <strain evidence="3">cv. AL8/78</strain>
    </source>
</reference>
<dbReference type="AlphaFoldDB" id="A0A453JK27"/>
<accession>A0A453JK27</accession>
<reference evidence="3" key="1">
    <citation type="journal article" date="2014" name="Science">
        <title>Ancient hybridizations among the ancestral genomes of bread wheat.</title>
        <authorList>
            <consortium name="International Wheat Genome Sequencing Consortium,"/>
            <person name="Marcussen T."/>
            <person name="Sandve S.R."/>
            <person name="Heier L."/>
            <person name="Spannagl M."/>
            <person name="Pfeifer M."/>
            <person name="Jakobsen K.S."/>
            <person name="Wulff B.B."/>
            <person name="Steuernagel B."/>
            <person name="Mayer K.F."/>
            <person name="Olsen O.A."/>
        </authorList>
    </citation>
    <scope>NUCLEOTIDE SEQUENCE [LARGE SCALE GENOMIC DNA]</scope>
    <source>
        <strain evidence="3">cv. AL8/78</strain>
    </source>
</reference>
<reference evidence="2" key="4">
    <citation type="submission" date="2019-03" db="UniProtKB">
        <authorList>
            <consortium name="EnsemblPlants"/>
        </authorList>
    </citation>
    <scope>IDENTIFICATION</scope>
</reference>
<dbReference type="InterPro" id="IPR025312">
    <property type="entry name" value="DUF4216"/>
</dbReference>
<dbReference type="STRING" id="200361.A0A453JK27"/>
<feature type="domain" description="DUF4216" evidence="1">
    <location>
        <begin position="46"/>
        <end position="84"/>
    </location>
</feature>
<keyword evidence="3" id="KW-1185">Reference proteome</keyword>
<sequence>MNGFRYRVQSRDRHLCTQNSGVAVLSEQGDNGNAVEYYGILTEIVKLQYLGGRRVTLFRCNWIDVFDKEHGMKKDNKHGIVSLNL</sequence>
<evidence type="ECO:0000259" key="1">
    <source>
        <dbReference type="Pfam" id="PF13952"/>
    </source>
</evidence>
<evidence type="ECO:0000313" key="3">
    <source>
        <dbReference type="Proteomes" id="UP000015105"/>
    </source>
</evidence>
<dbReference type="EnsemblPlants" id="AET5Gv20091100.1">
    <property type="protein sequence ID" value="AET5Gv20091100.1"/>
    <property type="gene ID" value="AET5Gv20091100"/>
</dbReference>
<proteinExistence type="predicted"/>
<organism evidence="2 3">
    <name type="scientific">Aegilops tauschii subsp. strangulata</name>
    <name type="common">Goatgrass</name>
    <dbReference type="NCBI Taxonomy" id="200361"/>
    <lineage>
        <taxon>Eukaryota</taxon>
        <taxon>Viridiplantae</taxon>
        <taxon>Streptophyta</taxon>
        <taxon>Embryophyta</taxon>
        <taxon>Tracheophyta</taxon>
        <taxon>Spermatophyta</taxon>
        <taxon>Magnoliopsida</taxon>
        <taxon>Liliopsida</taxon>
        <taxon>Poales</taxon>
        <taxon>Poaceae</taxon>
        <taxon>BOP clade</taxon>
        <taxon>Pooideae</taxon>
        <taxon>Triticodae</taxon>
        <taxon>Triticeae</taxon>
        <taxon>Triticinae</taxon>
        <taxon>Aegilops</taxon>
    </lineage>
</organism>
<dbReference type="PANTHER" id="PTHR48258">
    <property type="entry name" value="DUF4218 DOMAIN-CONTAINING PROTEIN-RELATED"/>
    <property type="match status" value="1"/>
</dbReference>
<dbReference type="Pfam" id="PF13952">
    <property type="entry name" value="DUF4216"/>
    <property type="match status" value="1"/>
</dbReference>
<dbReference type="PANTHER" id="PTHR48258:SF4">
    <property type="entry name" value="DUF4216 DOMAIN-CONTAINING PROTEIN"/>
    <property type="match status" value="1"/>
</dbReference>
<name>A0A453JK27_AEGTS</name>
<reference evidence="2" key="3">
    <citation type="journal article" date="2017" name="Nature">
        <title>Genome sequence of the progenitor of the wheat D genome Aegilops tauschii.</title>
        <authorList>
            <person name="Luo M.C."/>
            <person name="Gu Y.Q."/>
            <person name="Puiu D."/>
            <person name="Wang H."/>
            <person name="Twardziok S.O."/>
            <person name="Deal K.R."/>
            <person name="Huo N."/>
            <person name="Zhu T."/>
            <person name="Wang L."/>
            <person name="Wang Y."/>
            <person name="McGuire P.E."/>
            <person name="Liu S."/>
            <person name="Long H."/>
            <person name="Ramasamy R.K."/>
            <person name="Rodriguez J.C."/>
            <person name="Van S.L."/>
            <person name="Yuan L."/>
            <person name="Wang Z."/>
            <person name="Xia Z."/>
            <person name="Xiao L."/>
            <person name="Anderson O.D."/>
            <person name="Ouyang S."/>
            <person name="Liang Y."/>
            <person name="Zimin A.V."/>
            <person name="Pertea G."/>
            <person name="Qi P."/>
            <person name="Bennetzen J.L."/>
            <person name="Dai X."/>
            <person name="Dawson M.W."/>
            <person name="Muller H.G."/>
            <person name="Kugler K."/>
            <person name="Rivarola-Duarte L."/>
            <person name="Spannagl M."/>
            <person name="Mayer K.F.X."/>
            <person name="Lu F.H."/>
            <person name="Bevan M.W."/>
            <person name="Leroy P."/>
            <person name="Li P."/>
            <person name="You F.M."/>
            <person name="Sun Q."/>
            <person name="Liu Z."/>
            <person name="Lyons E."/>
            <person name="Wicker T."/>
            <person name="Salzberg S.L."/>
            <person name="Devos K.M."/>
            <person name="Dvorak J."/>
        </authorList>
    </citation>
    <scope>NUCLEOTIDE SEQUENCE [LARGE SCALE GENOMIC DNA]</scope>
    <source>
        <strain evidence="2">cv. AL8/78</strain>
    </source>
</reference>